<feature type="domain" description="Isochorismatase-like" evidence="1">
    <location>
        <begin position="9"/>
        <end position="159"/>
    </location>
</feature>
<accession>A0A1N6TYA0</accession>
<dbReference type="PANTHER" id="PTHR14119">
    <property type="entry name" value="HYDROLASE"/>
    <property type="match status" value="1"/>
</dbReference>
<dbReference type="SUPFAM" id="SSF52499">
    <property type="entry name" value="Isochorismatase-like hydrolases"/>
    <property type="match status" value="1"/>
</dbReference>
<evidence type="ECO:0000259" key="1">
    <source>
        <dbReference type="Pfam" id="PF00857"/>
    </source>
</evidence>
<dbReference type="EMBL" id="FTMD01000005">
    <property type="protein sequence ID" value="SIQ58304.1"/>
    <property type="molecule type" value="Genomic_DNA"/>
</dbReference>
<dbReference type="Gene3D" id="3.40.50.850">
    <property type="entry name" value="Isochorismatase-like"/>
    <property type="match status" value="1"/>
</dbReference>
<dbReference type="InterPro" id="IPR000868">
    <property type="entry name" value="Isochorismatase-like_dom"/>
</dbReference>
<organism evidence="2 3">
    <name type="scientific">Aromatoleum tolulyticum</name>
    <dbReference type="NCBI Taxonomy" id="34027"/>
    <lineage>
        <taxon>Bacteria</taxon>
        <taxon>Pseudomonadati</taxon>
        <taxon>Pseudomonadota</taxon>
        <taxon>Betaproteobacteria</taxon>
        <taxon>Rhodocyclales</taxon>
        <taxon>Rhodocyclaceae</taxon>
        <taxon>Aromatoleum</taxon>
    </lineage>
</organism>
<dbReference type="InterPro" id="IPR050993">
    <property type="entry name" value="Isochorismatase_domain"/>
</dbReference>
<evidence type="ECO:0000313" key="2">
    <source>
        <dbReference type="EMBL" id="SIQ58304.1"/>
    </source>
</evidence>
<reference evidence="3" key="1">
    <citation type="submission" date="2017-01" db="EMBL/GenBank/DDBJ databases">
        <authorList>
            <person name="Varghese N."/>
            <person name="Submissions S."/>
        </authorList>
    </citation>
    <scope>NUCLEOTIDE SEQUENCE [LARGE SCALE GENOMIC DNA]</scope>
    <source>
        <strain evidence="3">ATCC 51758</strain>
    </source>
</reference>
<dbReference type="AlphaFoldDB" id="A0A1N6TYA0"/>
<protein>
    <submittedName>
        <fullName evidence="2">Nicotinamidase-related amidase</fullName>
    </submittedName>
</protein>
<dbReference type="Pfam" id="PF00857">
    <property type="entry name" value="Isochorismatase"/>
    <property type="match status" value="1"/>
</dbReference>
<evidence type="ECO:0000313" key="3">
    <source>
        <dbReference type="Proteomes" id="UP000186819"/>
    </source>
</evidence>
<sequence>MMLMNCEKSVLLIVDVQERLAPAIDEGESVVRNCVWLAGVAARLGVPVVVTEHFPGKIGGTVAEVKAAAVAAGAQFVTKEHFSAEADGCLRGTAIDDRRQVVVCGTEAHVCVQQTALGLRWAGRDVFVVADAAGSRRSSDRELAFARMRGHGIEIVSREMVAFEWLRRGGTELFRGVNRDFIR</sequence>
<proteinExistence type="predicted"/>
<dbReference type="PANTHER" id="PTHR14119:SF3">
    <property type="entry name" value="ISOCHORISMATASE DOMAIN-CONTAINING PROTEIN 2"/>
    <property type="match status" value="1"/>
</dbReference>
<gene>
    <name evidence="2" type="ORF">SAMN05421829_105152</name>
</gene>
<dbReference type="Proteomes" id="UP000186819">
    <property type="component" value="Unassembled WGS sequence"/>
</dbReference>
<keyword evidence="3" id="KW-1185">Reference proteome</keyword>
<dbReference type="STRING" id="34027.SAMN05421829_105152"/>
<dbReference type="InterPro" id="IPR036380">
    <property type="entry name" value="Isochorismatase-like_sf"/>
</dbReference>
<name>A0A1N6TYA0_9RHOO</name>